<name>A0ABP7J6M0_9ACTN</name>
<evidence type="ECO:0008006" key="3">
    <source>
        <dbReference type="Google" id="ProtNLM"/>
    </source>
</evidence>
<dbReference type="Proteomes" id="UP001501821">
    <property type="component" value="Unassembled WGS sequence"/>
</dbReference>
<dbReference type="SUPFAM" id="SSF53597">
    <property type="entry name" value="Dihydrofolate reductase-like"/>
    <property type="match status" value="1"/>
</dbReference>
<dbReference type="InterPro" id="IPR024072">
    <property type="entry name" value="DHFR-like_dom_sf"/>
</dbReference>
<protein>
    <recommendedName>
        <fullName evidence="3">Bacterial bifunctional deaminase-reductase C-terminal domain-containing protein</fullName>
    </recommendedName>
</protein>
<comment type="caution">
    <text evidence="1">The sequence shown here is derived from an EMBL/GenBank/DDBJ whole genome shotgun (WGS) entry which is preliminary data.</text>
</comment>
<dbReference type="RefSeq" id="WP_344778925.1">
    <property type="nucleotide sequence ID" value="NZ_BAABAH010000022.1"/>
</dbReference>
<proteinExistence type="predicted"/>
<dbReference type="EMBL" id="BAABAH010000022">
    <property type="protein sequence ID" value="GAA3835600.1"/>
    <property type="molecule type" value="Genomic_DNA"/>
</dbReference>
<evidence type="ECO:0000313" key="2">
    <source>
        <dbReference type="Proteomes" id="UP001501821"/>
    </source>
</evidence>
<organism evidence="1 2">
    <name type="scientific">Nocardioides panacisoli</name>
    <dbReference type="NCBI Taxonomy" id="627624"/>
    <lineage>
        <taxon>Bacteria</taxon>
        <taxon>Bacillati</taxon>
        <taxon>Actinomycetota</taxon>
        <taxon>Actinomycetes</taxon>
        <taxon>Propionibacteriales</taxon>
        <taxon>Nocardioidaceae</taxon>
        <taxon>Nocardioides</taxon>
    </lineage>
</organism>
<keyword evidence="2" id="KW-1185">Reference proteome</keyword>
<reference evidence="2" key="1">
    <citation type="journal article" date="2019" name="Int. J. Syst. Evol. Microbiol.">
        <title>The Global Catalogue of Microorganisms (GCM) 10K type strain sequencing project: providing services to taxonomists for standard genome sequencing and annotation.</title>
        <authorList>
            <consortium name="The Broad Institute Genomics Platform"/>
            <consortium name="The Broad Institute Genome Sequencing Center for Infectious Disease"/>
            <person name="Wu L."/>
            <person name="Ma J."/>
        </authorList>
    </citation>
    <scope>NUCLEOTIDE SEQUENCE [LARGE SCALE GENOMIC DNA]</scope>
    <source>
        <strain evidence="2">JCM 16953</strain>
    </source>
</reference>
<accession>A0ABP7J6M0</accession>
<dbReference type="Gene3D" id="3.40.430.10">
    <property type="entry name" value="Dihydrofolate Reductase, subunit A"/>
    <property type="match status" value="1"/>
</dbReference>
<sequence>MADLVLYMSMSLDGFISGVDDRPGQGLGRNGGRLFDYLDERAGDGATARVYAEAVASGAVITGRRTYELAGHWGGDHHAGVPICVLTHRVDDEPEGHARFYSDVNACAAAARAAAGGSRTATSPTCATGC</sequence>
<evidence type="ECO:0000313" key="1">
    <source>
        <dbReference type="EMBL" id="GAA3835600.1"/>
    </source>
</evidence>
<gene>
    <name evidence="1" type="ORF">GCM10022242_40650</name>
</gene>